<organism evidence="2">
    <name type="scientific">Dasya binghamiae</name>
    <dbReference type="NCBI Taxonomy" id="1896963"/>
    <lineage>
        <taxon>Eukaryota</taxon>
        <taxon>Rhodophyta</taxon>
        <taxon>Florideophyceae</taxon>
        <taxon>Rhodymeniophycidae</taxon>
        <taxon>Ceramiales</taxon>
        <taxon>Dasyaceae</taxon>
        <taxon>Dasya</taxon>
    </lineage>
</organism>
<gene>
    <name evidence="2" type="primary">orf238</name>
</gene>
<dbReference type="Pfam" id="PF05419">
    <property type="entry name" value="GUN4"/>
    <property type="match status" value="1"/>
</dbReference>
<dbReference type="Gene3D" id="1.25.40.620">
    <property type="match status" value="1"/>
</dbReference>
<accession>A0A1C8XRV0</accession>
<dbReference type="GO" id="GO:0046906">
    <property type="term" value="F:tetrapyrrole binding"/>
    <property type="evidence" value="ECO:0007669"/>
    <property type="project" value="TreeGrafter"/>
</dbReference>
<reference evidence="2" key="1">
    <citation type="journal article" date="2016" name="Mitochondrial DNA Part B Resour">
        <title>Organellar genome analysis of the marine red alga Dasya binghamiae (Dasyaceae, Rhodophyta) reveals an uncharacteristic florideophyte mitogenome structure.</title>
        <authorList>
            <person name="Tamayo D.A."/>
            <person name="Hughey J.R."/>
        </authorList>
    </citation>
    <scope>NUCLEOTIDE SEQUENCE</scope>
</reference>
<dbReference type="CDD" id="cd16383">
    <property type="entry name" value="GUN4"/>
    <property type="match status" value="1"/>
</dbReference>
<evidence type="ECO:0000313" key="2">
    <source>
        <dbReference type="EMBL" id="AOH77221.1"/>
    </source>
</evidence>
<name>A0A1C8XRV0_9FLOR</name>
<protein>
    <recommendedName>
        <fullName evidence="1">GUN4-like domain-containing protein</fullName>
    </recommendedName>
</protein>
<dbReference type="EMBL" id="KX247284">
    <property type="protein sequence ID" value="AOH77221.1"/>
    <property type="molecule type" value="Genomic_DNA"/>
</dbReference>
<dbReference type="SUPFAM" id="SSF140869">
    <property type="entry name" value="GUN4-like"/>
    <property type="match status" value="1"/>
</dbReference>
<evidence type="ECO:0000259" key="1">
    <source>
        <dbReference type="Pfam" id="PF05419"/>
    </source>
</evidence>
<dbReference type="Gene3D" id="1.10.10.1770">
    <property type="entry name" value="Gun4-like"/>
    <property type="match status" value="1"/>
</dbReference>
<dbReference type="InterPro" id="IPR008629">
    <property type="entry name" value="GUN4-like"/>
</dbReference>
<proteinExistence type="predicted"/>
<dbReference type="AlphaFoldDB" id="A0A1C8XRV0"/>
<dbReference type="RefSeq" id="YP_009295209.1">
    <property type="nucleotide sequence ID" value="NC_031161.1"/>
</dbReference>
<dbReference type="GeneID" id="29071473"/>
<geneLocation type="plastid" evidence="2"/>
<feature type="domain" description="GUN4-like" evidence="1">
    <location>
        <begin position="106"/>
        <end position="239"/>
    </location>
</feature>
<dbReference type="PANTHER" id="PTHR34800:SF1">
    <property type="entry name" value="TETRAPYRROLE-BINDING PROTEIN, CHLOROPLASTIC"/>
    <property type="match status" value="1"/>
</dbReference>
<keyword evidence="2" id="KW-0934">Plastid</keyword>
<dbReference type="PANTHER" id="PTHR34800">
    <property type="entry name" value="TETRAPYRROLE-BINDING PROTEIN, CHLOROPLASTIC"/>
    <property type="match status" value="1"/>
</dbReference>
<dbReference type="InterPro" id="IPR037215">
    <property type="entry name" value="GUN4-like_sf"/>
</dbReference>
<sequence length="244" mass="29353">MKKTNNTVKNLSTLNQINQLFEDNNTNISQEIIDKIEYIINNKLIEQEQLINILITRLIINRKNQTQLDQIILEKLKKTEISNIKNKLNIAFNKNIKQFQSSIYLKLNYTKLQKLLIHKNFKEADKLTQEYLCKLANLHKQNRKWLYFTDIPLIPKEDLFTIDLLWQIYSNGKFGFSIQQKIWKTNNKNWDIFLEKIGWIEHGRMKRYPDEFIWQIDAPKGHLPLFNQLRGIQVLSYLFELTLW</sequence>